<evidence type="ECO:0000259" key="12">
    <source>
        <dbReference type="Pfam" id="PF00294"/>
    </source>
</evidence>
<keyword evidence="6" id="KW-0067">ATP-binding</keyword>
<dbReference type="GO" id="GO:0005829">
    <property type="term" value="C:cytosol"/>
    <property type="evidence" value="ECO:0007669"/>
    <property type="project" value="TreeGrafter"/>
</dbReference>
<keyword evidence="4" id="KW-0547">Nucleotide-binding</keyword>
<accession>A0A1R3JT00</accession>
<dbReference type="FunFam" id="3.40.1190.20:FF:000005">
    <property type="entry name" value="Probable fructokinase-2"/>
    <property type="match status" value="1"/>
</dbReference>
<dbReference type="SUPFAM" id="SSF53613">
    <property type="entry name" value="Ribokinase-like"/>
    <property type="match status" value="2"/>
</dbReference>
<evidence type="ECO:0000256" key="6">
    <source>
        <dbReference type="ARBA" id="ARBA00022840"/>
    </source>
</evidence>
<comment type="caution">
    <text evidence="13">The sequence shown here is derived from an EMBL/GenBank/DDBJ whole genome shotgun (WGS) entry which is preliminary data.</text>
</comment>
<comment type="function">
    <text evidence="8">May play an important role in maintaining the flux of carbon towards starch formation.</text>
</comment>
<protein>
    <recommendedName>
        <fullName evidence="9">fructokinase</fullName>
        <ecNumber evidence="9">2.7.1.4</ecNumber>
    </recommendedName>
</protein>
<gene>
    <name evidence="13" type="ORF">COLO4_14227</name>
</gene>
<reference evidence="14" key="1">
    <citation type="submission" date="2013-09" db="EMBL/GenBank/DDBJ databases">
        <title>Corchorus olitorius genome sequencing.</title>
        <authorList>
            <person name="Alam M."/>
            <person name="Haque M.S."/>
            <person name="Islam M.S."/>
            <person name="Emdad E.M."/>
            <person name="Islam M.M."/>
            <person name="Ahmed B."/>
            <person name="Halim A."/>
            <person name="Hossen Q.M.M."/>
            <person name="Hossain M.Z."/>
            <person name="Ahmed R."/>
            <person name="Khan M.M."/>
            <person name="Islam R."/>
            <person name="Rashid M.M."/>
            <person name="Khan S.A."/>
            <person name="Rahman M.S."/>
            <person name="Alam M."/>
            <person name="Yahiya A.S."/>
            <person name="Khan M.S."/>
            <person name="Azam M.S."/>
            <person name="Haque T."/>
            <person name="Lashkar M.Z.H."/>
            <person name="Akhand A.I."/>
            <person name="Morshed G."/>
            <person name="Roy S."/>
            <person name="Uddin K.S."/>
            <person name="Rabeya T."/>
            <person name="Hossain A.S."/>
            <person name="Chowdhury A."/>
            <person name="Snigdha A.R."/>
            <person name="Mortoza M.S."/>
            <person name="Matin S.A."/>
            <person name="Hoque S.M.E."/>
            <person name="Islam M.K."/>
            <person name="Roy D.K."/>
            <person name="Haider R."/>
            <person name="Moosa M.M."/>
            <person name="Elias S.M."/>
            <person name="Hasan A.M."/>
            <person name="Jahan S."/>
            <person name="Shafiuddin M."/>
            <person name="Mahmood N."/>
            <person name="Shommy N.S."/>
        </authorList>
    </citation>
    <scope>NUCLEOTIDE SEQUENCE [LARGE SCALE GENOMIC DNA]</scope>
    <source>
        <strain evidence="14">cv. O-4</strain>
    </source>
</reference>
<evidence type="ECO:0000256" key="8">
    <source>
        <dbReference type="ARBA" id="ARBA00037195"/>
    </source>
</evidence>
<dbReference type="GO" id="GO:0008865">
    <property type="term" value="F:fructokinase activity"/>
    <property type="evidence" value="ECO:0007669"/>
    <property type="project" value="UniProtKB-EC"/>
</dbReference>
<proteinExistence type="inferred from homology"/>
<dbReference type="PANTHER" id="PTHR43085:SF7">
    <property type="entry name" value="FRUCTOKINASE-7-RELATED"/>
    <property type="match status" value="1"/>
</dbReference>
<keyword evidence="14" id="KW-1185">Reference proteome</keyword>
<evidence type="ECO:0000256" key="10">
    <source>
        <dbReference type="ARBA" id="ARBA00048451"/>
    </source>
</evidence>
<dbReference type="Proteomes" id="UP000187203">
    <property type="component" value="Unassembled WGS sequence"/>
</dbReference>
<keyword evidence="5 11" id="KW-0418">Kinase</keyword>
<dbReference type="STRING" id="93759.A0A1R3JT00"/>
<evidence type="ECO:0000256" key="3">
    <source>
        <dbReference type="ARBA" id="ARBA00022679"/>
    </source>
</evidence>
<name>A0A1R3JT00_9ROSI</name>
<dbReference type="EC" id="2.7.1.4" evidence="9"/>
<comment type="similarity">
    <text evidence="2 11">Belongs to the carbohydrate kinase PfkB family.</text>
</comment>
<evidence type="ECO:0000256" key="1">
    <source>
        <dbReference type="ARBA" id="ARBA00004727"/>
    </source>
</evidence>
<dbReference type="EMBL" id="AWUE01015397">
    <property type="protein sequence ID" value="OMO97968.1"/>
    <property type="molecule type" value="Genomic_DNA"/>
</dbReference>
<evidence type="ECO:0000256" key="11">
    <source>
        <dbReference type="RuleBase" id="RU003704"/>
    </source>
</evidence>
<keyword evidence="3 11" id="KW-0808">Transferase</keyword>
<evidence type="ECO:0000256" key="9">
    <source>
        <dbReference type="ARBA" id="ARBA00038887"/>
    </source>
</evidence>
<keyword evidence="7" id="KW-0119">Carbohydrate metabolism</keyword>
<comment type="catalytic activity">
    <reaction evidence="10">
        <text>D-fructose + ATP = D-fructose 6-phosphate + ADP + H(+)</text>
        <dbReference type="Rhea" id="RHEA:16125"/>
        <dbReference type="ChEBI" id="CHEBI:15378"/>
        <dbReference type="ChEBI" id="CHEBI:30616"/>
        <dbReference type="ChEBI" id="CHEBI:37721"/>
        <dbReference type="ChEBI" id="CHEBI:61527"/>
        <dbReference type="ChEBI" id="CHEBI:456216"/>
        <dbReference type="EC" id="2.7.1.4"/>
    </reaction>
</comment>
<feature type="domain" description="Carbohydrate kinase PfkB" evidence="12">
    <location>
        <begin position="563"/>
        <end position="800"/>
    </location>
</feature>
<sequence length="814" mass="89919">MAKNLTAGGAEDLPAKLNAMSVNNNSLVVCFGEMLIDFVPTVGGVSLAEAPAFKKAPGGAPANVAVGISRLGGSSAFIGKVGEDEFGYMLADILKQNNVDNSGMRFDHSARTALAFVTLRADGEREFLFFRHPSADMRLLESELDINLIKRAKIFHYGSISLIEEPCKSAHLAAMKIAKGSGSILSYDPNLRLPLWPSEEAARKGIMSIWDQADLIKVSEDEITFLTGGDDPYDDNVVMKKLFHPNLKLLIVTEGSEGCRYYTKAFKGRVPGIKVKPVDTTGAGDAFVSGLLSSLASDSKLFEDEKRLREALFFANATGALTVTERDEHPQRCHHHGGFGFGMTKCQDPNPIIHISGHEFRLLHVNQSVHRMTIVRTDLWEHNACPKDFVNVTILDHPFLHCTQTNQNLTLFFDCFPWIEIPGENIVERYIDPFYATDNWYVGGYYGQSLRKCGFAVQVQVNQTNFAGLRNRNLNLYEALKLGFDVEYDFHEIFRDIGSKTNAKLHNNNSLVVCFGEMLVDFVPTVGGVSLAEGPDLRISPGGAPAKCSRWHIQIRRFISFHRQVNNSGMRFDRNARTALSFVTLGADGEREFLFFRHPSADMHLRESELDTNLIKHAGIFHYGSISLIEEPCRSAHLAAMKIARKSGSILSYDPNLRLPLWPSAEAARQGIMSIWDQADIIKISDEELAFLIEDDGPYDDIVVMKKFFHPNLKLLVITEGSKGCSYYTKTFKGRVPGIKVKAVDTTGAGDAFVSGMLTSLASDINLIEDEKRLREALLFANACGALTVTQRGAIPALPTKEAVLDVLKGIAAS</sequence>
<evidence type="ECO:0000313" key="13">
    <source>
        <dbReference type="EMBL" id="OMO97968.1"/>
    </source>
</evidence>
<dbReference type="AlphaFoldDB" id="A0A1R3JT00"/>
<dbReference type="GO" id="GO:0005524">
    <property type="term" value="F:ATP binding"/>
    <property type="evidence" value="ECO:0007669"/>
    <property type="project" value="UniProtKB-KW"/>
</dbReference>
<dbReference type="PROSITE" id="PS00583">
    <property type="entry name" value="PFKB_KINASES_1"/>
    <property type="match status" value="1"/>
</dbReference>
<dbReference type="OrthoDB" id="415590at2759"/>
<dbReference type="GO" id="GO:0006000">
    <property type="term" value="P:fructose metabolic process"/>
    <property type="evidence" value="ECO:0007669"/>
    <property type="project" value="TreeGrafter"/>
</dbReference>
<dbReference type="InterPro" id="IPR002173">
    <property type="entry name" value="Carboh/pur_kinase_PfkB_CS"/>
</dbReference>
<dbReference type="InterPro" id="IPR002139">
    <property type="entry name" value="Ribo/fructo_kinase"/>
</dbReference>
<evidence type="ECO:0000256" key="4">
    <source>
        <dbReference type="ARBA" id="ARBA00022741"/>
    </source>
</evidence>
<dbReference type="InterPro" id="IPR029056">
    <property type="entry name" value="Ribokinase-like"/>
</dbReference>
<feature type="domain" description="Carbohydrate kinase PfkB" evidence="12">
    <location>
        <begin position="27"/>
        <end position="326"/>
    </location>
</feature>
<evidence type="ECO:0000256" key="5">
    <source>
        <dbReference type="ARBA" id="ARBA00022777"/>
    </source>
</evidence>
<evidence type="ECO:0000256" key="2">
    <source>
        <dbReference type="ARBA" id="ARBA00010688"/>
    </source>
</evidence>
<evidence type="ECO:0000256" key="7">
    <source>
        <dbReference type="ARBA" id="ARBA00023277"/>
    </source>
</evidence>
<organism evidence="13 14">
    <name type="scientific">Corchorus olitorius</name>
    <dbReference type="NCBI Taxonomy" id="93759"/>
    <lineage>
        <taxon>Eukaryota</taxon>
        <taxon>Viridiplantae</taxon>
        <taxon>Streptophyta</taxon>
        <taxon>Embryophyta</taxon>
        <taxon>Tracheophyta</taxon>
        <taxon>Spermatophyta</taxon>
        <taxon>Magnoliopsida</taxon>
        <taxon>eudicotyledons</taxon>
        <taxon>Gunneridae</taxon>
        <taxon>Pentapetalae</taxon>
        <taxon>rosids</taxon>
        <taxon>malvids</taxon>
        <taxon>Malvales</taxon>
        <taxon>Malvaceae</taxon>
        <taxon>Grewioideae</taxon>
        <taxon>Apeibeae</taxon>
        <taxon>Corchorus</taxon>
    </lineage>
</organism>
<dbReference type="PRINTS" id="PR00990">
    <property type="entry name" value="RIBOKINASE"/>
</dbReference>
<dbReference type="PROSITE" id="PS00584">
    <property type="entry name" value="PFKB_KINASES_2"/>
    <property type="match status" value="2"/>
</dbReference>
<evidence type="ECO:0000313" key="14">
    <source>
        <dbReference type="Proteomes" id="UP000187203"/>
    </source>
</evidence>
<dbReference type="InterPro" id="IPR050306">
    <property type="entry name" value="PfkB_Carbo_kinase"/>
</dbReference>
<dbReference type="Pfam" id="PF00294">
    <property type="entry name" value="PfkB"/>
    <property type="match status" value="2"/>
</dbReference>
<comment type="pathway">
    <text evidence="1">Glycan biosynthesis; starch biosynthesis.</text>
</comment>
<dbReference type="InterPro" id="IPR011611">
    <property type="entry name" value="PfkB_dom"/>
</dbReference>
<dbReference type="PANTHER" id="PTHR43085">
    <property type="entry name" value="HEXOKINASE FAMILY MEMBER"/>
    <property type="match status" value="1"/>
</dbReference>
<dbReference type="CDD" id="cd01167">
    <property type="entry name" value="bac_FRK"/>
    <property type="match status" value="2"/>
</dbReference>
<dbReference type="Gene3D" id="3.40.1190.20">
    <property type="match status" value="2"/>
</dbReference>